<dbReference type="Gene3D" id="3.30.565.10">
    <property type="entry name" value="Histidine kinase-like ATPase, C-terminal domain"/>
    <property type="match status" value="1"/>
</dbReference>
<feature type="transmembrane region" description="Helical" evidence="4">
    <location>
        <begin position="233"/>
        <end position="254"/>
    </location>
</feature>
<dbReference type="PANTHER" id="PTHR43065">
    <property type="entry name" value="SENSOR HISTIDINE KINASE"/>
    <property type="match status" value="1"/>
</dbReference>
<feature type="chain" id="PRO_5045680064" description="histidine kinase" evidence="5">
    <location>
        <begin position="21"/>
        <end position="717"/>
    </location>
</feature>
<dbReference type="InterPro" id="IPR004358">
    <property type="entry name" value="Sig_transdc_His_kin-like_C"/>
</dbReference>
<name>A0ABS9KLU5_9BACT</name>
<dbReference type="CDD" id="cd00082">
    <property type="entry name" value="HisKA"/>
    <property type="match status" value="1"/>
</dbReference>
<organism evidence="7 8">
    <name type="scientific">Terrimonas ginsenosidimutans</name>
    <dbReference type="NCBI Taxonomy" id="2908004"/>
    <lineage>
        <taxon>Bacteria</taxon>
        <taxon>Pseudomonadati</taxon>
        <taxon>Bacteroidota</taxon>
        <taxon>Chitinophagia</taxon>
        <taxon>Chitinophagales</taxon>
        <taxon>Chitinophagaceae</taxon>
        <taxon>Terrimonas</taxon>
    </lineage>
</organism>
<evidence type="ECO:0000256" key="3">
    <source>
        <dbReference type="ARBA" id="ARBA00022553"/>
    </source>
</evidence>
<comment type="catalytic activity">
    <reaction evidence="1">
        <text>ATP + protein L-histidine = ADP + protein N-phospho-L-histidine.</text>
        <dbReference type="EC" id="2.7.13.3"/>
    </reaction>
</comment>
<keyword evidence="4" id="KW-1133">Transmembrane helix</keyword>
<dbReference type="Gene3D" id="1.10.287.130">
    <property type="match status" value="1"/>
</dbReference>
<dbReference type="SUPFAM" id="SSF55874">
    <property type="entry name" value="ATPase domain of HSP90 chaperone/DNA topoisomerase II/histidine kinase"/>
    <property type="match status" value="1"/>
</dbReference>
<dbReference type="InterPro" id="IPR003661">
    <property type="entry name" value="HisK_dim/P_dom"/>
</dbReference>
<feature type="transmembrane region" description="Helical" evidence="4">
    <location>
        <begin position="327"/>
        <end position="343"/>
    </location>
</feature>
<dbReference type="Pfam" id="PF07695">
    <property type="entry name" value="7TMR-DISM_7TM"/>
    <property type="match status" value="1"/>
</dbReference>
<dbReference type="InterPro" id="IPR036097">
    <property type="entry name" value="HisK_dim/P_sf"/>
</dbReference>
<dbReference type="EMBL" id="JAKLTR010000002">
    <property type="protein sequence ID" value="MCG2613286.1"/>
    <property type="molecule type" value="Genomic_DNA"/>
</dbReference>
<dbReference type="SMART" id="SM00387">
    <property type="entry name" value="HATPase_c"/>
    <property type="match status" value="1"/>
</dbReference>
<keyword evidence="5" id="KW-0732">Signal</keyword>
<evidence type="ECO:0000313" key="8">
    <source>
        <dbReference type="Proteomes" id="UP001165367"/>
    </source>
</evidence>
<feature type="transmembrane region" description="Helical" evidence="4">
    <location>
        <begin position="201"/>
        <end position="226"/>
    </location>
</feature>
<dbReference type="RefSeq" id="WP_237868515.1">
    <property type="nucleotide sequence ID" value="NZ_JAKLTR010000002.1"/>
</dbReference>
<dbReference type="PRINTS" id="PR00344">
    <property type="entry name" value="BCTRLSENSOR"/>
</dbReference>
<evidence type="ECO:0000313" key="7">
    <source>
        <dbReference type="EMBL" id="MCG2613286.1"/>
    </source>
</evidence>
<dbReference type="Pfam" id="PF00512">
    <property type="entry name" value="HisKA"/>
    <property type="match status" value="1"/>
</dbReference>
<dbReference type="GO" id="GO:0005524">
    <property type="term" value="F:ATP binding"/>
    <property type="evidence" value="ECO:0007669"/>
    <property type="project" value="UniProtKB-KW"/>
</dbReference>
<feature type="domain" description="Histidine kinase" evidence="6">
    <location>
        <begin position="479"/>
        <end position="717"/>
    </location>
</feature>
<evidence type="ECO:0000256" key="5">
    <source>
        <dbReference type="SAM" id="SignalP"/>
    </source>
</evidence>
<dbReference type="InterPro" id="IPR011623">
    <property type="entry name" value="7TMR_DISM_rcpt_extracell_dom1"/>
</dbReference>
<evidence type="ECO:0000256" key="1">
    <source>
        <dbReference type="ARBA" id="ARBA00000085"/>
    </source>
</evidence>
<reference evidence="7" key="1">
    <citation type="submission" date="2022-01" db="EMBL/GenBank/DDBJ databases">
        <authorList>
            <person name="Jo J.-H."/>
            <person name="Im W.-T."/>
        </authorList>
    </citation>
    <scope>NUCLEOTIDE SEQUENCE</scope>
    <source>
        <strain evidence="7">NA20</strain>
    </source>
</reference>
<dbReference type="Gene3D" id="2.60.120.260">
    <property type="entry name" value="Galactose-binding domain-like"/>
    <property type="match status" value="1"/>
</dbReference>
<keyword evidence="7" id="KW-0067">ATP-binding</keyword>
<keyword evidence="4" id="KW-0472">Membrane</keyword>
<feature type="transmembrane region" description="Helical" evidence="4">
    <location>
        <begin position="266"/>
        <end position="290"/>
    </location>
</feature>
<keyword evidence="8" id="KW-1185">Reference proteome</keyword>
<dbReference type="Proteomes" id="UP001165367">
    <property type="component" value="Unassembled WGS sequence"/>
</dbReference>
<keyword evidence="4" id="KW-0812">Transmembrane</keyword>
<feature type="transmembrane region" description="Helical" evidence="4">
    <location>
        <begin position="350"/>
        <end position="367"/>
    </location>
</feature>
<evidence type="ECO:0000256" key="2">
    <source>
        <dbReference type="ARBA" id="ARBA00012438"/>
    </source>
</evidence>
<accession>A0ABS9KLU5</accession>
<evidence type="ECO:0000256" key="4">
    <source>
        <dbReference type="SAM" id="Phobius"/>
    </source>
</evidence>
<dbReference type="SUPFAM" id="SSF49785">
    <property type="entry name" value="Galactose-binding domain-like"/>
    <property type="match status" value="1"/>
</dbReference>
<dbReference type="PROSITE" id="PS50109">
    <property type="entry name" value="HIS_KIN"/>
    <property type="match status" value="1"/>
</dbReference>
<dbReference type="PANTHER" id="PTHR43065:SF42">
    <property type="entry name" value="TWO-COMPONENT SENSOR PPRA"/>
    <property type="match status" value="1"/>
</dbReference>
<evidence type="ECO:0000259" key="6">
    <source>
        <dbReference type="PROSITE" id="PS50109"/>
    </source>
</evidence>
<dbReference type="Pfam" id="PF02518">
    <property type="entry name" value="HATPase_c"/>
    <property type="match status" value="1"/>
</dbReference>
<sequence length="717" mass="80101">MKQLFLLISFLISAAASVLSQQIGTFNLNRIPDKDTLLAGWKMYAGDDPQFANATFDDSKWEPADPYLQKDIQEFDQLRRSGIIWLRLHVNAASTTLKQQLSAYIIQYTASAVFLNGSLIKKYGTISNDPNDVKAWLPSPMPFPIHFDPGGKNVIAVRIAYEPGMPHISLMNGALTAFEMRIGELNKATENYLANQWQSKIYIIIYGVSAGILMIAGIIYLVYFLYDKRQKVHLYYAISVLALSLNAFPIEVWGADRYGPVAIACWVYYFEAIFFMIGTLFILITIYTIFNYPYRKTFAMLSAIALVLCVLMYTHGTPAFFWASNKYPVVCLLNGVYVCWWAMQKHKKDARIILIGLIIYLGFTVIANIADIDSLSNQLAFYIGQMAFPVGMSFYLGLQSSAINKRLSSTLEEVQELSAKNLLQEKEKQQLLAAQNEILEVQVRERTAALNQSLEDLKATQSHLIQSEKMASLGELTAGIAHEIQNPLNFVNNFSEVTNELVDEMYLELNKGEIMEAKALAIDIKENLDKISHHGKRAEAIVKGMLQYSRRSTGEKEATDINQMCDEYIRLAYHNYLGKPGNSHCFLKTKFDTSIKTIDVIPEDFGMVIMNLLNNAFHAVNQTANGTPPGYEPTVSIATKKLQGKIEIEISDNGTGIPENIIEKIFQPFFTTKPAGQGTGLGLSLSYDIVKAHGGGLKVSSTHGKGSVFTIQLPSTK</sequence>
<dbReference type="SUPFAM" id="SSF47384">
    <property type="entry name" value="Homodimeric domain of signal transducing histidine kinase"/>
    <property type="match status" value="1"/>
</dbReference>
<dbReference type="InterPro" id="IPR003594">
    <property type="entry name" value="HATPase_dom"/>
</dbReference>
<feature type="transmembrane region" description="Helical" evidence="4">
    <location>
        <begin position="379"/>
        <end position="398"/>
    </location>
</feature>
<protein>
    <recommendedName>
        <fullName evidence="2">histidine kinase</fullName>
        <ecNumber evidence="2">2.7.13.3</ecNumber>
    </recommendedName>
</protein>
<dbReference type="InterPro" id="IPR005467">
    <property type="entry name" value="His_kinase_dom"/>
</dbReference>
<dbReference type="InterPro" id="IPR036890">
    <property type="entry name" value="HATPase_C_sf"/>
</dbReference>
<dbReference type="SMART" id="SM00388">
    <property type="entry name" value="HisKA"/>
    <property type="match status" value="1"/>
</dbReference>
<dbReference type="EC" id="2.7.13.3" evidence="2"/>
<comment type="caution">
    <text evidence="7">The sequence shown here is derived from an EMBL/GenBank/DDBJ whole genome shotgun (WGS) entry which is preliminary data.</text>
</comment>
<gene>
    <name evidence="7" type="ORF">LZZ85_03305</name>
</gene>
<feature type="transmembrane region" description="Helical" evidence="4">
    <location>
        <begin position="297"/>
        <end position="315"/>
    </location>
</feature>
<keyword evidence="3" id="KW-0597">Phosphoprotein</keyword>
<feature type="signal peptide" evidence="5">
    <location>
        <begin position="1"/>
        <end position="20"/>
    </location>
</feature>
<dbReference type="InterPro" id="IPR008979">
    <property type="entry name" value="Galactose-bd-like_sf"/>
</dbReference>
<keyword evidence="7" id="KW-0547">Nucleotide-binding</keyword>
<proteinExistence type="predicted"/>